<reference evidence="2" key="2">
    <citation type="submission" date="2016-05" db="EMBL/GenBank/DDBJ databases">
        <title>Comparative analysis highlights variable genome content of wheat rusts and divergence of the mating loci.</title>
        <authorList>
            <person name="Cuomo C.A."/>
            <person name="Bakkeren G."/>
            <person name="Szabo L."/>
            <person name="Khalil H."/>
            <person name="Joly D."/>
            <person name="Goldberg J."/>
            <person name="Young S."/>
            <person name="Zeng Q."/>
            <person name="Fellers J."/>
        </authorList>
    </citation>
    <scope>NUCLEOTIDE SEQUENCE [LARGE SCALE GENOMIC DNA]</scope>
    <source>
        <strain evidence="2">1-1 BBBD Race 1</strain>
    </source>
</reference>
<feature type="region of interest" description="Disordered" evidence="1">
    <location>
        <begin position="957"/>
        <end position="1544"/>
    </location>
</feature>
<feature type="compositionally biased region" description="Polar residues" evidence="1">
    <location>
        <begin position="1567"/>
        <end position="1576"/>
    </location>
</feature>
<feature type="compositionally biased region" description="Polar residues" evidence="1">
    <location>
        <begin position="1103"/>
        <end position="1112"/>
    </location>
</feature>
<feature type="compositionally biased region" description="Polar residues" evidence="1">
    <location>
        <begin position="372"/>
        <end position="382"/>
    </location>
</feature>
<reference evidence="3" key="4">
    <citation type="submission" date="2025-05" db="UniProtKB">
        <authorList>
            <consortium name="EnsemblFungi"/>
        </authorList>
    </citation>
    <scope>IDENTIFICATION</scope>
    <source>
        <strain evidence="3">isolate 1-1 / race 1 (BBBD)</strain>
    </source>
</reference>
<feature type="compositionally biased region" description="Low complexity" evidence="1">
    <location>
        <begin position="1335"/>
        <end position="1344"/>
    </location>
</feature>
<dbReference type="OrthoDB" id="2503386at2759"/>
<feature type="region of interest" description="Disordered" evidence="1">
    <location>
        <begin position="185"/>
        <end position="236"/>
    </location>
</feature>
<feature type="compositionally biased region" description="Polar residues" evidence="1">
    <location>
        <begin position="963"/>
        <end position="981"/>
    </location>
</feature>
<feature type="region of interest" description="Disordered" evidence="1">
    <location>
        <begin position="1558"/>
        <end position="1664"/>
    </location>
</feature>
<feature type="compositionally biased region" description="Polar residues" evidence="1">
    <location>
        <begin position="206"/>
        <end position="236"/>
    </location>
</feature>
<feature type="compositionally biased region" description="Polar residues" evidence="1">
    <location>
        <begin position="788"/>
        <end position="798"/>
    </location>
</feature>
<gene>
    <name evidence="2" type="ORF">PTTG_08081</name>
</gene>
<feature type="compositionally biased region" description="Basic and acidic residues" evidence="1">
    <location>
        <begin position="612"/>
        <end position="631"/>
    </location>
</feature>
<accession>A0A180GD89</accession>
<feature type="region of interest" description="Disordered" evidence="1">
    <location>
        <begin position="509"/>
        <end position="631"/>
    </location>
</feature>
<feature type="region of interest" description="Disordered" evidence="1">
    <location>
        <begin position="700"/>
        <end position="944"/>
    </location>
</feature>
<dbReference type="VEuPathDB" id="FungiDB:PTTG_08081"/>
<feature type="compositionally biased region" description="Polar residues" evidence="1">
    <location>
        <begin position="544"/>
        <end position="560"/>
    </location>
</feature>
<feature type="compositionally biased region" description="Polar residues" evidence="1">
    <location>
        <begin position="1501"/>
        <end position="1536"/>
    </location>
</feature>
<reference evidence="3 4" key="3">
    <citation type="journal article" date="2017" name="G3 (Bethesda)">
        <title>Comparative analysis highlights variable genome content of wheat rusts and divergence of the mating loci.</title>
        <authorList>
            <person name="Cuomo C.A."/>
            <person name="Bakkeren G."/>
            <person name="Khalil H.B."/>
            <person name="Panwar V."/>
            <person name="Joly D."/>
            <person name="Linning R."/>
            <person name="Sakthikumar S."/>
            <person name="Song X."/>
            <person name="Adiconis X."/>
            <person name="Fan L."/>
            <person name="Goldberg J.M."/>
            <person name="Levin J.Z."/>
            <person name="Young S."/>
            <person name="Zeng Q."/>
            <person name="Anikster Y."/>
            <person name="Bruce M."/>
            <person name="Wang M."/>
            <person name="Yin C."/>
            <person name="McCallum B."/>
            <person name="Szabo L.J."/>
            <person name="Hulbert S."/>
            <person name="Chen X."/>
            <person name="Fellers J.P."/>
        </authorList>
    </citation>
    <scope>NUCLEOTIDE SEQUENCE</scope>
    <source>
        <strain evidence="3">isolate 1-1 / race 1 (BBBD)</strain>
        <strain evidence="4">Isolate 1-1 / race 1 (BBBD)</strain>
    </source>
</reference>
<feature type="compositionally biased region" description="Low complexity" evidence="1">
    <location>
        <begin position="732"/>
        <end position="742"/>
    </location>
</feature>
<organism evidence="2">
    <name type="scientific">Puccinia triticina (isolate 1-1 / race 1 (BBBD))</name>
    <name type="common">Brown leaf rust fungus</name>
    <dbReference type="NCBI Taxonomy" id="630390"/>
    <lineage>
        <taxon>Eukaryota</taxon>
        <taxon>Fungi</taxon>
        <taxon>Dikarya</taxon>
        <taxon>Basidiomycota</taxon>
        <taxon>Pucciniomycotina</taxon>
        <taxon>Pucciniomycetes</taxon>
        <taxon>Pucciniales</taxon>
        <taxon>Pucciniaceae</taxon>
        <taxon>Puccinia</taxon>
    </lineage>
</organism>
<feature type="compositionally biased region" description="Polar residues" evidence="1">
    <location>
        <begin position="1200"/>
        <end position="1225"/>
    </location>
</feature>
<feature type="compositionally biased region" description="Polar residues" evidence="1">
    <location>
        <begin position="509"/>
        <end position="534"/>
    </location>
</feature>
<feature type="compositionally biased region" description="Polar residues" evidence="1">
    <location>
        <begin position="770"/>
        <end position="780"/>
    </location>
</feature>
<sequence>MAKPSSIPRKAFRATSSHKPPSSPLRPQVLSRPAPVPNQYSSDDEAQDDDRGKAREDEEEDEEDFNPFTSHKSNEASAAASSSRQQIQSQSLQAESSLWLFNEDRGADSTNIMQTDMATWGLAASEDEETSFTHLGKTLQRAPSNNKQPTDQLHSRRARVISPVNDMASRLLSPTHKLTRQLYQTGNANRRPLSSCSILPSKSSECPATTNSKSSQTANKVSQQDPTYQSPVASRKTNISSDLAAEVTAKPIPHPSAMKNHRGISLEPPKSLKKTRFADFDENVNRFTTSNPGSIDPVPAANDASAIDPSQDVATPRTANLSARLDSAASTLILPTRPAMDSAACPSKDQERNNLPTIPKAVNQTTAFSLGSSTLEQTSTSARRLPPINEAPNTTHPSPIKVLPIPLSPERPLASRLQSSGISRSSRALSVELLSANSRDHAKVSDPMEKVKTQHTPLSSFKRLSRTNSANSKVFQTVQTAPTSTLQRASSVSNAEMLRPSRVVRSLASLSGASEPESQVVRTSISSGNHSNPASEPRGKTVEAQPTSSLEPSSASQLVSNMRKDNAQRLLSGQSDSSKRKLSNPRRQINLSSDEEGPREPKKANSSADSSRNSKAESRRPSNRIHVSERAGSRLSALIELPTPNSTVEAISSGDLEGGGIGSNLSMVCQNGGVPQFSTPYSAGPVSLPLPPDTIHLSASRLRRSGRKSSAGKRDSPSLVKPPLVPLTFGDPPSTSHSPSHPNHLASTPPSNDHTRPSREVTKLPDIAPVTSTPSTTEAVSSHHPSRNDSANPTSTVALNARVPKNQESNAASLPLIEAKKGKAKSVDGPTGPAHSIRRESHTNVSNKGGKQAKVISKPLPENRADDPLFTGHSKPKEPAACPLTPSLSKPQAVEQQEQTQRGEFTSQVTNKRSEIAAISPTSPAEPMPNARVPPGSLPEATGALAPAPRLIRVKRAPALDVDSTSAVSKKSRVPSTSINEYSGVPNDQLRPANRPPTFTAKSALDAMPPASVHPSEATDVMAPAARLNGAKRPSTLDPDSASAAPKKSRVPSGSSGESPNGPSNQPGVRDPPSTSSANSDARPLSPADLPVAVVRGKRPSTLDGNSNTAVSKKSRVHSRESGEPSRAISNQFRAENRPVASSSTVRSVSDARARSPPYSPEAAPVPNLLKGKRPIVIDVDSVSATTVAAKKLRVPSAGTGESSRVPTNQPGPANHLPPSTSRSASDGRPPLSVGSSEATHAPAVASHLVRVKRLSTHDGDSASSASKKKRLISAGTGEPSKPPSNQPKVDNPSGKSSGLSRKPSSVQPRSRVTSKAQDKISSSRPSAGARLPPSQQVDVSQSSRGLSPVIPPGINEELHVSNDPKIMEAAGKTSHTTTRSADSHSRPVVESQGSQSLESVSIKHSGETNATDSNSQRASSVDATSLPHADEAPSIESAEAFDAKSAQAKTIGSSTERRCTVLLEVPSDSDTCHSVANPEPSTSSGTQPVTKSGHIEAPHVQSSAPSNKQPVKNNASSASTTSHETGGRKTSNHPTQAPILTLPKEFDFAFRSTVPTKPRIKELRAQNGNSTQTVAPSRRPPVSATSQAKPLTKSKTLTRSRPDDGDVDRAPKRLRGNQPTLASPSRTRIGPARPGPSNRVRNAVGRLNSLAKTNSLAKLPRLQ</sequence>
<feature type="compositionally biased region" description="Low complexity" evidence="1">
    <location>
        <begin position="76"/>
        <end position="90"/>
    </location>
</feature>
<feature type="compositionally biased region" description="Basic and acidic residues" evidence="1">
    <location>
        <begin position="1357"/>
        <end position="1367"/>
    </location>
</feature>
<dbReference type="Proteomes" id="UP000005240">
    <property type="component" value="Unassembled WGS sequence"/>
</dbReference>
<feature type="compositionally biased region" description="Polar residues" evidence="1">
    <location>
        <begin position="886"/>
        <end position="911"/>
    </location>
</feature>
<feature type="compositionally biased region" description="Basic residues" evidence="1">
    <location>
        <begin position="701"/>
        <end position="711"/>
    </location>
</feature>
<reference evidence="2" key="1">
    <citation type="submission" date="2009-11" db="EMBL/GenBank/DDBJ databases">
        <authorList>
            <consortium name="The Broad Institute Genome Sequencing Platform"/>
            <person name="Ward D."/>
            <person name="Feldgarden M."/>
            <person name="Earl A."/>
            <person name="Young S.K."/>
            <person name="Zeng Q."/>
            <person name="Koehrsen M."/>
            <person name="Alvarado L."/>
            <person name="Berlin A."/>
            <person name="Bochicchio J."/>
            <person name="Borenstein D."/>
            <person name="Chapman S.B."/>
            <person name="Chen Z."/>
            <person name="Engels R."/>
            <person name="Freedman E."/>
            <person name="Gellesch M."/>
            <person name="Goldberg J."/>
            <person name="Griggs A."/>
            <person name="Gujja S."/>
            <person name="Heilman E."/>
            <person name="Heiman D."/>
            <person name="Hepburn T."/>
            <person name="Howarth C."/>
            <person name="Jen D."/>
            <person name="Larson L."/>
            <person name="Lewis B."/>
            <person name="Mehta T."/>
            <person name="Park D."/>
            <person name="Pearson M."/>
            <person name="Roberts A."/>
            <person name="Saif S."/>
            <person name="Shea T."/>
            <person name="Shenoy N."/>
            <person name="Sisk P."/>
            <person name="Stolte C."/>
            <person name="Sykes S."/>
            <person name="Thomson T."/>
            <person name="Walk T."/>
            <person name="White J."/>
            <person name="Yandava C."/>
            <person name="Izard J."/>
            <person name="Baranova O.V."/>
            <person name="Blanton J.M."/>
            <person name="Tanner A.C."/>
            <person name="Dewhirst F.E."/>
            <person name="Haas B."/>
            <person name="Nusbaum C."/>
            <person name="Birren B."/>
        </authorList>
    </citation>
    <scope>NUCLEOTIDE SEQUENCE [LARGE SCALE GENOMIC DNA]</scope>
    <source>
        <strain evidence="2">1-1 BBBD Race 1</strain>
    </source>
</reference>
<feature type="compositionally biased region" description="Polar residues" evidence="1">
    <location>
        <begin position="1584"/>
        <end position="1600"/>
    </location>
</feature>
<proteinExistence type="predicted"/>
<name>A0A180GD89_PUCT1</name>
<feature type="compositionally biased region" description="Polar residues" evidence="1">
    <location>
        <begin position="1469"/>
        <end position="1491"/>
    </location>
</feature>
<feature type="compositionally biased region" description="Basic and acidic residues" evidence="1">
    <location>
        <begin position="438"/>
        <end position="452"/>
    </location>
</feature>
<evidence type="ECO:0000313" key="4">
    <source>
        <dbReference type="Proteomes" id="UP000005240"/>
    </source>
</evidence>
<feature type="compositionally biased region" description="Low complexity" evidence="1">
    <location>
        <begin position="192"/>
        <end position="204"/>
    </location>
</feature>
<evidence type="ECO:0000256" key="1">
    <source>
        <dbReference type="SAM" id="MobiDB-lite"/>
    </source>
</evidence>
<feature type="compositionally biased region" description="Polar residues" evidence="1">
    <location>
        <begin position="1408"/>
        <end position="1424"/>
    </location>
</feature>
<evidence type="ECO:0000313" key="2">
    <source>
        <dbReference type="EMBL" id="OAV90706.1"/>
    </source>
</evidence>
<evidence type="ECO:0000313" key="3">
    <source>
        <dbReference type="EnsemblFungi" id="PTTG_08081-t43_1-p1"/>
    </source>
</evidence>
<feature type="compositionally biased region" description="Basic and acidic residues" evidence="1">
    <location>
        <begin position="753"/>
        <end position="763"/>
    </location>
</feature>
<keyword evidence="4" id="KW-1185">Reference proteome</keyword>
<protein>
    <submittedName>
        <fullName evidence="2 3">Uncharacterized protein</fullName>
    </submittedName>
</protein>
<feature type="region of interest" description="Disordered" evidence="1">
    <location>
        <begin position="438"/>
        <end position="465"/>
    </location>
</feature>
<feature type="compositionally biased region" description="Basic and acidic residues" evidence="1">
    <location>
        <begin position="1601"/>
        <end position="1612"/>
    </location>
</feature>
<feature type="compositionally biased region" description="Polar residues" evidence="1">
    <location>
        <begin position="1618"/>
        <end position="1627"/>
    </location>
</feature>
<feature type="compositionally biased region" description="Low complexity" evidence="1">
    <location>
        <begin position="1052"/>
        <end position="1068"/>
    </location>
</feature>
<dbReference type="EnsemblFungi" id="PTTG_08081-t43_1">
    <property type="protein sequence ID" value="PTTG_08081-t43_1-p1"/>
    <property type="gene ID" value="PTTG_08081"/>
</dbReference>
<dbReference type="EMBL" id="ADAS02000095">
    <property type="protein sequence ID" value="OAV90706.1"/>
    <property type="molecule type" value="Genomic_DNA"/>
</dbReference>
<feature type="region of interest" description="Disordered" evidence="1">
    <location>
        <begin position="372"/>
        <end position="407"/>
    </location>
</feature>
<feature type="compositionally biased region" description="Polar residues" evidence="1">
    <location>
        <begin position="1294"/>
        <end position="1326"/>
    </location>
</feature>
<feature type="region of interest" description="Disordered" evidence="1">
    <location>
        <begin position="1"/>
        <end position="90"/>
    </location>
</feature>
<feature type="compositionally biased region" description="Polar residues" evidence="1">
    <location>
        <begin position="1128"/>
        <end position="1148"/>
    </location>
</feature>